<dbReference type="Pfam" id="PF05626">
    <property type="entry name" value="DUF790"/>
    <property type="match status" value="2"/>
</dbReference>
<dbReference type="KEGG" id="mbw:MSBRW_2083"/>
<dbReference type="PANTHER" id="PTHR39640">
    <property type="entry name" value="VNG6129C"/>
    <property type="match status" value="1"/>
</dbReference>
<organism evidence="2 3">
    <name type="scientific">Methanosarcina barkeri str. Wiesmoor</name>
    <dbReference type="NCBI Taxonomy" id="1434109"/>
    <lineage>
        <taxon>Archaea</taxon>
        <taxon>Methanobacteriati</taxon>
        <taxon>Methanobacteriota</taxon>
        <taxon>Stenosarchaea group</taxon>
        <taxon>Methanomicrobia</taxon>
        <taxon>Methanosarcinales</taxon>
        <taxon>Methanosarcinaceae</taxon>
        <taxon>Methanosarcina</taxon>
    </lineage>
</organism>
<dbReference type="HOGENOM" id="CLU_038336_0_0_2"/>
<feature type="coiled-coil region" evidence="1">
    <location>
        <begin position="134"/>
        <end position="169"/>
    </location>
</feature>
<dbReference type="InterPro" id="IPR008508">
    <property type="entry name" value="Bax1"/>
</dbReference>
<keyword evidence="1" id="KW-0175">Coiled coil</keyword>
<dbReference type="PANTHER" id="PTHR39640:SF1">
    <property type="entry name" value="DUF790 FAMILY PROTEIN"/>
    <property type="match status" value="1"/>
</dbReference>
<dbReference type="PATRIC" id="fig|1434109.4.peg.2678"/>
<accession>A0A0E3LLI6</accession>
<evidence type="ECO:0008006" key="4">
    <source>
        <dbReference type="Google" id="ProtNLM"/>
    </source>
</evidence>
<protein>
    <recommendedName>
        <fullName evidence="4">DUF790 family protein</fullName>
    </recommendedName>
</protein>
<dbReference type="EMBL" id="CP009526">
    <property type="protein sequence ID" value="AKB51336.1"/>
    <property type="molecule type" value="Genomic_DNA"/>
</dbReference>
<evidence type="ECO:0000313" key="3">
    <source>
        <dbReference type="Proteomes" id="UP000033038"/>
    </source>
</evidence>
<reference evidence="2 3" key="1">
    <citation type="submission" date="2014-07" db="EMBL/GenBank/DDBJ databases">
        <title>Methanogenic archaea and the global carbon cycle.</title>
        <authorList>
            <person name="Henriksen J.R."/>
            <person name="Luke J."/>
            <person name="Reinhart S."/>
            <person name="Benedict M.N."/>
            <person name="Youngblut N.D."/>
            <person name="Metcalf M.E."/>
            <person name="Whitaker R.J."/>
            <person name="Metcalf W.W."/>
        </authorList>
    </citation>
    <scope>NUCLEOTIDE SEQUENCE [LARGE SCALE GENOMIC DNA]</scope>
    <source>
        <strain evidence="2 3">Wiesmoor</strain>
    </source>
</reference>
<evidence type="ECO:0000256" key="1">
    <source>
        <dbReference type="SAM" id="Coils"/>
    </source>
</evidence>
<name>A0A0E3LLI6_METBA</name>
<evidence type="ECO:0000313" key="2">
    <source>
        <dbReference type="EMBL" id="AKB51336.1"/>
    </source>
</evidence>
<proteinExistence type="predicted"/>
<gene>
    <name evidence="2" type="ORF">MSBRW_2083</name>
</gene>
<dbReference type="AlphaFoldDB" id="A0A0E3LLI6"/>
<dbReference type="Proteomes" id="UP000033038">
    <property type="component" value="Chromosome"/>
</dbReference>
<sequence>MNYRFIRGLSQLLGRRTVIETDAAVDPSLARETVFEACRGMALSPAERKETLQKVAKELSISVKELEKALWADLEENQIVKSFVSLSPAELLKQYNISLTQTLLFRAVDLDIWIKGDFQKILWKILRSGLMYSLEDTDEERGKIEREINREKEEKKGDVKENFEELKAVHLHLDGPASLFRISERYGNSFAKIFPALLKSKGWRLKAGILHKGYQGKRILNFTLDDSEKFFKITSEAAVYPETLSPELQIKEEKEKYEARVEIGKEAGKEARIEEIDAEEATYDSTLEQMFGSLSLGSWKIKREPTILKAGKYAFVPDFSLQRDGMRVYLEIVGFWTPEYIENKIKKLKQVKEPVILLIDRKLKCSEKDFPSQEVIFFDKKIPANEVMQILRKYEEKKLSEDRSRLEKLEFPISGELVNLEKMAADKGVLPDALKEVVADRLAKAGELEEIEELGKLGESERTGEFEKARELEELRESGKAEEFGKVEDLEKYQNYVLLENYLIHRQLLERIDQDLERPGAGETYADAVKVFEGFGLDRSLYYPVLEQLGYKVIWAGLSEENAKVKKAKKV</sequence>